<feature type="modified residue" description="4-aspartylphosphate" evidence="6">
    <location>
        <position position="54"/>
    </location>
</feature>
<dbReference type="PATRIC" id="fig|1429438.4.peg.6406"/>
<dbReference type="PROSITE" id="PS51755">
    <property type="entry name" value="OMPR_PHOB"/>
    <property type="match status" value="1"/>
</dbReference>
<feature type="domain" description="Response regulatory" evidence="8">
    <location>
        <begin position="5"/>
        <end position="121"/>
    </location>
</feature>
<dbReference type="InterPro" id="IPR039420">
    <property type="entry name" value="WalR-like"/>
</dbReference>
<dbReference type="GO" id="GO:0000976">
    <property type="term" value="F:transcription cis-regulatory region binding"/>
    <property type="evidence" value="ECO:0007669"/>
    <property type="project" value="TreeGrafter"/>
</dbReference>
<dbReference type="EMBL" id="AZHW01001031">
    <property type="protein sequence ID" value="ETW94645.1"/>
    <property type="molecule type" value="Genomic_DNA"/>
</dbReference>
<dbReference type="PANTHER" id="PTHR48111:SF40">
    <property type="entry name" value="PHOSPHATE REGULON TRANSCRIPTIONAL REGULATORY PROTEIN PHOB"/>
    <property type="match status" value="1"/>
</dbReference>
<evidence type="ECO:0000256" key="7">
    <source>
        <dbReference type="PROSITE-ProRule" id="PRU01091"/>
    </source>
</evidence>
<feature type="domain" description="OmpR/PhoB-type" evidence="9">
    <location>
        <begin position="132"/>
        <end position="228"/>
    </location>
</feature>
<dbReference type="Pfam" id="PF00072">
    <property type="entry name" value="Response_reg"/>
    <property type="match status" value="1"/>
</dbReference>
<dbReference type="GO" id="GO:0000156">
    <property type="term" value="F:phosphorelay response regulator activity"/>
    <property type="evidence" value="ECO:0007669"/>
    <property type="project" value="TreeGrafter"/>
</dbReference>
<evidence type="ECO:0000256" key="4">
    <source>
        <dbReference type="ARBA" id="ARBA00023125"/>
    </source>
</evidence>
<evidence type="ECO:0000313" key="11">
    <source>
        <dbReference type="Proteomes" id="UP000019141"/>
    </source>
</evidence>
<dbReference type="SUPFAM" id="SSF46894">
    <property type="entry name" value="C-terminal effector domain of the bipartite response regulators"/>
    <property type="match status" value="1"/>
</dbReference>
<dbReference type="GO" id="GO:0006355">
    <property type="term" value="P:regulation of DNA-templated transcription"/>
    <property type="evidence" value="ECO:0007669"/>
    <property type="project" value="InterPro"/>
</dbReference>
<keyword evidence="4 7" id="KW-0238">DNA-binding</keyword>
<dbReference type="PROSITE" id="PS50110">
    <property type="entry name" value="RESPONSE_REGULATORY"/>
    <property type="match status" value="1"/>
</dbReference>
<dbReference type="Gene3D" id="3.40.50.2300">
    <property type="match status" value="1"/>
</dbReference>
<evidence type="ECO:0000256" key="3">
    <source>
        <dbReference type="ARBA" id="ARBA00023015"/>
    </source>
</evidence>
<evidence type="ECO:0000256" key="6">
    <source>
        <dbReference type="PROSITE-ProRule" id="PRU00169"/>
    </source>
</evidence>
<feature type="DNA-binding region" description="OmpR/PhoB-type" evidence="7">
    <location>
        <begin position="132"/>
        <end position="228"/>
    </location>
</feature>
<proteinExistence type="predicted"/>
<dbReference type="SMART" id="SM00448">
    <property type="entry name" value="REC"/>
    <property type="match status" value="1"/>
</dbReference>
<dbReference type="CDD" id="cd19937">
    <property type="entry name" value="REC_OmpR_BsPhoP-like"/>
    <property type="match status" value="1"/>
</dbReference>
<dbReference type="AlphaFoldDB" id="W4LAA9"/>
<dbReference type="Proteomes" id="UP000019141">
    <property type="component" value="Unassembled WGS sequence"/>
</dbReference>
<dbReference type="SMART" id="SM00862">
    <property type="entry name" value="Trans_reg_C"/>
    <property type="match status" value="1"/>
</dbReference>
<keyword evidence="5" id="KW-0804">Transcription</keyword>
<evidence type="ECO:0000259" key="9">
    <source>
        <dbReference type="PROSITE" id="PS51755"/>
    </source>
</evidence>
<accession>W4LAA9</accession>
<organism evidence="10 11">
    <name type="scientific">Entotheonella factor</name>
    <dbReference type="NCBI Taxonomy" id="1429438"/>
    <lineage>
        <taxon>Bacteria</taxon>
        <taxon>Pseudomonadati</taxon>
        <taxon>Nitrospinota/Tectimicrobiota group</taxon>
        <taxon>Candidatus Tectimicrobiota</taxon>
        <taxon>Candidatus Entotheonellia</taxon>
        <taxon>Candidatus Entotheonellales</taxon>
        <taxon>Candidatus Entotheonellaceae</taxon>
        <taxon>Candidatus Entotheonella</taxon>
    </lineage>
</organism>
<dbReference type="PANTHER" id="PTHR48111">
    <property type="entry name" value="REGULATOR OF RPOS"/>
    <property type="match status" value="1"/>
</dbReference>
<dbReference type="InterPro" id="IPR036388">
    <property type="entry name" value="WH-like_DNA-bd_sf"/>
</dbReference>
<reference evidence="10 11" key="1">
    <citation type="journal article" date="2014" name="Nature">
        <title>An environmental bacterial taxon with a large and distinct metabolic repertoire.</title>
        <authorList>
            <person name="Wilson M.C."/>
            <person name="Mori T."/>
            <person name="Ruckert C."/>
            <person name="Uria A.R."/>
            <person name="Helf M.J."/>
            <person name="Takada K."/>
            <person name="Gernert C."/>
            <person name="Steffens U.A."/>
            <person name="Heycke N."/>
            <person name="Schmitt S."/>
            <person name="Rinke C."/>
            <person name="Helfrich E.J."/>
            <person name="Brachmann A.O."/>
            <person name="Gurgui C."/>
            <person name="Wakimoto T."/>
            <person name="Kracht M."/>
            <person name="Crusemann M."/>
            <person name="Hentschel U."/>
            <person name="Abe I."/>
            <person name="Matsunaga S."/>
            <person name="Kalinowski J."/>
            <person name="Takeyama H."/>
            <person name="Piel J."/>
        </authorList>
    </citation>
    <scope>NUCLEOTIDE SEQUENCE [LARGE SCALE GENOMIC DNA]</scope>
    <source>
        <strain evidence="11">TSY1</strain>
    </source>
</reference>
<keyword evidence="3" id="KW-0805">Transcription regulation</keyword>
<dbReference type="Pfam" id="PF00486">
    <property type="entry name" value="Trans_reg_C"/>
    <property type="match status" value="1"/>
</dbReference>
<dbReference type="HOGENOM" id="CLU_000445_30_4_7"/>
<name>W4LAA9_ENTF1</name>
<protein>
    <submittedName>
        <fullName evidence="10">ArsR family transcriptional regulator</fullName>
    </submittedName>
</protein>
<dbReference type="SUPFAM" id="SSF52172">
    <property type="entry name" value="CheY-like"/>
    <property type="match status" value="1"/>
</dbReference>
<dbReference type="InterPro" id="IPR001867">
    <property type="entry name" value="OmpR/PhoB-type_DNA-bd"/>
</dbReference>
<keyword evidence="1 6" id="KW-0597">Phosphoprotein</keyword>
<dbReference type="Gene3D" id="1.10.10.10">
    <property type="entry name" value="Winged helix-like DNA-binding domain superfamily/Winged helix DNA-binding domain"/>
    <property type="match status" value="1"/>
</dbReference>
<dbReference type="CDD" id="cd00383">
    <property type="entry name" value="trans_reg_C"/>
    <property type="match status" value="1"/>
</dbReference>
<dbReference type="InterPro" id="IPR001789">
    <property type="entry name" value="Sig_transdc_resp-reg_receiver"/>
</dbReference>
<evidence type="ECO:0000313" key="10">
    <source>
        <dbReference type="EMBL" id="ETW94645.1"/>
    </source>
</evidence>
<evidence type="ECO:0000256" key="1">
    <source>
        <dbReference type="ARBA" id="ARBA00022553"/>
    </source>
</evidence>
<evidence type="ECO:0000256" key="5">
    <source>
        <dbReference type="ARBA" id="ARBA00023163"/>
    </source>
</evidence>
<dbReference type="Gene3D" id="6.10.250.690">
    <property type="match status" value="1"/>
</dbReference>
<dbReference type="InterPro" id="IPR011006">
    <property type="entry name" value="CheY-like_superfamily"/>
</dbReference>
<comment type="caution">
    <text evidence="10">The sequence shown here is derived from an EMBL/GenBank/DDBJ whole genome shotgun (WGS) entry which is preliminary data.</text>
</comment>
<dbReference type="InterPro" id="IPR016032">
    <property type="entry name" value="Sig_transdc_resp-reg_C-effctor"/>
</dbReference>
<evidence type="ECO:0000256" key="2">
    <source>
        <dbReference type="ARBA" id="ARBA00023012"/>
    </source>
</evidence>
<gene>
    <name evidence="10" type="ORF">ETSY1_33930</name>
</gene>
<keyword evidence="11" id="KW-1185">Reference proteome</keyword>
<dbReference type="FunFam" id="3.40.50.2300:FF:000001">
    <property type="entry name" value="DNA-binding response regulator PhoB"/>
    <property type="match status" value="1"/>
</dbReference>
<evidence type="ECO:0000259" key="8">
    <source>
        <dbReference type="PROSITE" id="PS50110"/>
    </source>
</evidence>
<dbReference type="GO" id="GO:0032993">
    <property type="term" value="C:protein-DNA complex"/>
    <property type="evidence" value="ECO:0007669"/>
    <property type="project" value="TreeGrafter"/>
</dbReference>
<dbReference type="GO" id="GO:0005829">
    <property type="term" value="C:cytosol"/>
    <property type="evidence" value="ECO:0007669"/>
    <property type="project" value="TreeGrafter"/>
</dbReference>
<sequence length="230" mass="25878">MTQAHILVIDDEPDILELIRYNLDKHGYQVTCVPSGEEALTNLRLHHPDLVVLDLMLPDVDGLDVCKTMKRDEHMAQIPIIMLTARGEEVDVVTGLELGADDYLTKPFSPRVLLARIKAVLRRQQSQPREDANVLNRGDFVIHPGRHAVLLAGESISLTSSEFRILHLLARRPGWVFSRQQILEAVSGHDANATDRAVDVHIVSLRRKLGAHGEIIETIRGVGYRFREQL</sequence>
<keyword evidence="2" id="KW-0902">Two-component regulatory system</keyword>